<dbReference type="Proteomes" id="UP000183315">
    <property type="component" value="Unassembled WGS sequence"/>
</dbReference>
<evidence type="ECO:0000256" key="1">
    <source>
        <dbReference type="ARBA" id="ARBA00004651"/>
    </source>
</evidence>
<feature type="transmembrane region" description="Helical" evidence="6">
    <location>
        <begin position="64"/>
        <end position="88"/>
    </location>
</feature>
<evidence type="ECO:0000256" key="3">
    <source>
        <dbReference type="ARBA" id="ARBA00022692"/>
    </source>
</evidence>
<feature type="transmembrane region" description="Helical" evidence="6">
    <location>
        <begin position="261"/>
        <end position="281"/>
    </location>
</feature>
<dbReference type="PROSITE" id="PS50850">
    <property type="entry name" value="MFS"/>
    <property type="match status" value="1"/>
</dbReference>
<evidence type="ECO:0000256" key="4">
    <source>
        <dbReference type="ARBA" id="ARBA00022989"/>
    </source>
</evidence>
<comment type="subcellular location">
    <subcellularLocation>
        <location evidence="1">Cell membrane</location>
        <topology evidence="1">Multi-pass membrane protein</topology>
    </subcellularLocation>
</comment>
<evidence type="ECO:0000313" key="9">
    <source>
        <dbReference type="Proteomes" id="UP000183315"/>
    </source>
</evidence>
<feature type="transmembrane region" description="Helical" evidence="6">
    <location>
        <begin position="351"/>
        <end position="376"/>
    </location>
</feature>
<evidence type="ECO:0000256" key="5">
    <source>
        <dbReference type="ARBA" id="ARBA00023136"/>
    </source>
</evidence>
<dbReference type="Gene3D" id="1.20.1250.20">
    <property type="entry name" value="MFS general substrate transporter like domains"/>
    <property type="match status" value="2"/>
</dbReference>
<dbReference type="OrthoDB" id="9814237at2"/>
<gene>
    <name evidence="8" type="ORF">SAMN05421637_0608</name>
</gene>
<evidence type="ECO:0000256" key="6">
    <source>
        <dbReference type="SAM" id="Phobius"/>
    </source>
</evidence>
<evidence type="ECO:0000256" key="2">
    <source>
        <dbReference type="ARBA" id="ARBA00022475"/>
    </source>
</evidence>
<dbReference type="Pfam" id="PF07690">
    <property type="entry name" value="MFS_1"/>
    <property type="match status" value="1"/>
</dbReference>
<feature type="transmembrane region" description="Helical" evidence="6">
    <location>
        <begin position="312"/>
        <end position="330"/>
    </location>
</feature>
<accession>A0A1H6V6P0</accession>
<dbReference type="InterPro" id="IPR050189">
    <property type="entry name" value="MFS_Efflux_Transporters"/>
</dbReference>
<keyword evidence="3 6" id="KW-0812">Transmembrane</keyword>
<evidence type="ECO:0000259" key="7">
    <source>
        <dbReference type="PROSITE" id="PS50850"/>
    </source>
</evidence>
<dbReference type="EMBL" id="FNZI01000001">
    <property type="protein sequence ID" value="SEI97487.1"/>
    <property type="molecule type" value="Genomic_DNA"/>
</dbReference>
<dbReference type="eggNOG" id="COG2814">
    <property type="taxonomic scope" value="Bacteria"/>
</dbReference>
<dbReference type="PANTHER" id="PTHR43124">
    <property type="entry name" value="PURINE EFFLUX PUMP PBUE"/>
    <property type="match status" value="1"/>
</dbReference>
<protein>
    <submittedName>
        <fullName evidence="8">MFS transporter, DHA1 family, inner membrane transport protein</fullName>
    </submittedName>
</protein>
<keyword evidence="5 6" id="KW-0472">Membrane</keyword>
<dbReference type="SUPFAM" id="SSF103473">
    <property type="entry name" value="MFS general substrate transporter"/>
    <property type="match status" value="1"/>
</dbReference>
<feature type="transmembrane region" description="Helical" evidence="6">
    <location>
        <begin position="288"/>
        <end position="306"/>
    </location>
</feature>
<dbReference type="InterPro" id="IPR020846">
    <property type="entry name" value="MFS_dom"/>
</dbReference>
<organism evidence="8 9">
    <name type="scientific">Demequina mangrovi</name>
    <dbReference type="NCBI Taxonomy" id="1043493"/>
    <lineage>
        <taxon>Bacteria</taxon>
        <taxon>Bacillati</taxon>
        <taxon>Actinomycetota</taxon>
        <taxon>Actinomycetes</taxon>
        <taxon>Micrococcales</taxon>
        <taxon>Demequinaceae</taxon>
        <taxon>Demequina</taxon>
    </lineage>
</organism>
<reference evidence="9" key="1">
    <citation type="submission" date="2016-10" db="EMBL/GenBank/DDBJ databases">
        <authorList>
            <person name="Varghese N."/>
        </authorList>
    </citation>
    <scope>NUCLEOTIDE SEQUENCE [LARGE SCALE GENOMIC DNA]</scope>
    <source>
        <strain evidence="9">DSM 24868</strain>
    </source>
</reference>
<proteinExistence type="predicted"/>
<feature type="transmembrane region" description="Helical" evidence="6">
    <location>
        <begin position="382"/>
        <end position="402"/>
    </location>
</feature>
<feature type="transmembrane region" description="Helical" evidence="6">
    <location>
        <begin position="122"/>
        <end position="145"/>
    </location>
</feature>
<feature type="transmembrane region" description="Helical" evidence="6">
    <location>
        <begin position="224"/>
        <end position="249"/>
    </location>
</feature>
<dbReference type="InterPro" id="IPR036259">
    <property type="entry name" value="MFS_trans_sf"/>
</dbReference>
<name>A0A1H6V6P0_9MICO</name>
<dbReference type="PANTHER" id="PTHR43124:SF3">
    <property type="entry name" value="CHLORAMPHENICOL EFFLUX PUMP RV0191"/>
    <property type="match status" value="1"/>
</dbReference>
<dbReference type="RefSeq" id="WP_052405539.1">
    <property type="nucleotide sequence ID" value="NZ_BBLU01000002.1"/>
</dbReference>
<feature type="domain" description="Major facilitator superfamily (MFS) profile" evidence="7">
    <location>
        <begin position="29"/>
        <end position="404"/>
    </location>
</feature>
<feature type="transmembrane region" description="Helical" evidence="6">
    <location>
        <begin position="95"/>
        <end position="116"/>
    </location>
</feature>
<feature type="transmembrane region" description="Helical" evidence="6">
    <location>
        <begin position="157"/>
        <end position="176"/>
    </location>
</feature>
<dbReference type="GO" id="GO:0022857">
    <property type="term" value="F:transmembrane transporter activity"/>
    <property type="evidence" value="ECO:0007669"/>
    <property type="project" value="InterPro"/>
</dbReference>
<feature type="transmembrane region" description="Helical" evidence="6">
    <location>
        <begin position="23"/>
        <end position="44"/>
    </location>
</feature>
<sequence>MTALPPTSEAGTPRWRMPRTAHAAHPGLVLAGFVVAAFAIGLSQQGAAGVIQDQVRSLDTTVDMIGWTIVAYALGVVVGAPVIMVGLAAWNRRRLLLTMSAVFVVTSALTVVAPSVEALLGIRFLAGLPHGALLGSATYIGVLALGAERRGQAIATLMYGLTGAAVIGVPGMQWLSEQAGWRASYLVVTLVGAAGFVLMWAFVPSAQGTRGVGFRTELAALRGRVLWTAIGTVTVGFAGLGAVQSYIVPLLEDTNGFSSDAVTVILMIFGLGMTAGAFAGGRLTDRSPVLTARIGIIGVAAMLLALGLVGTLGWPVVIALVVLGACIQVFSQSAQAHLMDATHTSPSLGAAIAHSALNAATVVGTGLGAIVIGLGWGFVAPAWVALVLALVAVVLVFVGPGYRR</sequence>
<keyword evidence="2" id="KW-1003">Cell membrane</keyword>
<dbReference type="InterPro" id="IPR011701">
    <property type="entry name" value="MFS"/>
</dbReference>
<keyword evidence="4 6" id="KW-1133">Transmembrane helix</keyword>
<feature type="transmembrane region" description="Helical" evidence="6">
    <location>
        <begin position="182"/>
        <end position="203"/>
    </location>
</feature>
<dbReference type="CDD" id="cd17324">
    <property type="entry name" value="MFS_NepI_like"/>
    <property type="match status" value="1"/>
</dbReference>
<dbReference type="STRING" id="1043493.SAMN05421637_0608"/>
<keyword evidence="9" id="KW-1185">Reference proteome</keyword>
<evidence type="ECO:0000313" key="8">
    <source>
        <dbReference type="EMBL" id="SEI97487.1"/>
    </source>
</evidence>
<dbReference type="GO" id="GO:0005886">
    <property type="term" value="C:plasma membrane"/>
    <property type="evidence" value="ECO:0007669"/>
    <property type="project" value="UniProtKB-SubCell"/>
</dbReference>
<dbReference type="AlphaFoldDB" id="A0A1H6V6P0"/>